<sequence>MEQRPYWNPYKAGFLLGLVLLASFVLTGRGLGASGSFKHVVAAGLHAASPTWTEENVSVGRFFADPARASMDDWIVWLTAGTLLGGGIAVLTARRFRAETVMGPRADRRWRWVLAGAGGALAGFGAQLARGCTSGQALTGGAQLALGSWLFMLCVFGGAYALAWFVRRQWI</sequence>
<feature type="transmembrane region" description="Helical" evidence="9">
    <location>
        <begin position="149"/>
        <end position="166"/>
    </location>
</feature>
<accession>B8JE83</accession>
<evidence type="ECO:0000256" key="4">
    <source>
        <dbReference type="ARBA" id="ARBA00022519"/>
    </source>
</evidence>
<reference evidence="10" key="1">
    <citation type="submission" date="2009-01" db="EMBL/GenBank/DDBJ databases">
        <title>Complete sequence of Anaeromyxobacter dehalogenans 2CP-1.</title>
        <authorList>
            <consortium name="US DOE Joint Genome Institute"/>
            <person name="Lucas S."/>
            <person name="Copeland A."/>
            <person name="Lapidus A."/>
            <person name="Glavina del Rio T."/>
            <person name="Dalin E."/>
            <person name="Tice H."/>
            <person name="Bruce D."/>
            <person name="Goodwin L."/>
            <person name="Pitluck S."/>
            <person name="Saunders E."/>
            <person name="Brettin T."/>
            <person name="Detter J.C."/>
            <person name="Han C."/>
            <person name="Larimer F."/>
            <person name="Land M."/>
            <person name="Hauser L."/>
            <person name="Kyrpides N."/>
            <person name="Ovchinnikova G."/>
            <person name="Beliaev A.S."/>
            <person name="Richardson P."/>
        </authorList>
    </citation>
    <scope>NUCLEOTIDE SEQUENCE</scope>
    <source>
        <strain evidence="10">2CP-1</strain>
    </source>
</reference>
<evidence type="ECO:0000256" key="5">
    <source>
        <dbReference type="ARBA" id="ARBA00022692"/>
    </source>
</evidence>
<feature type="transmembrane region" description="Helical" evidence="9">
    <location>
        <begin position="74"/>
        <end position="91"/>
    </location>
</feature>
<dbReference type="AlphaFoldDB" id="B8JE83"/>
<evidence type="ECO:0000256" key="1">
    <source>
        <dbReference type="ARBA" id="ARBA00004429"/>
    </source>
</evidence>
<evidence type="ECO:0000256" key="9">
    <source>
        <dbReference type="SAM" id="Phobius"/>
    </source>
</evidence>
<keyword evidence="5 9" id="KW-0812">Transmembrane</keyword>
<dbReference type="RefSeq" id="WP_012633905.1">
    <property type="nucleotide sequence ID" value="NC_011891.1"/>
</dbReference>
<evidence type="ECO:0000256" key="6">
    <source>
        <dbReference type="ARBA" id="ARBA00022989"/>
    </source>
</evidence>
<comment type="subcellular location">
    <subcellularLocation>
        <location evidence="1">Cell inner membrane</location>
        <topology evidence="1">Multi-pass membrane protein</topology>
    </subcellularLocation>
</comment>
<dbReference type="InterPro" id="IPR007272">
    <property type="entry name" value="Sulf_transp_TsuA/YedE"/>
</dbReference>
<protein>
    <submittedName>
        <fullName evidence="10">Uncharacterized protein</fullName>
    </submittedName>
</protein>
<dbReference type="EMBL" id="CP001359">
    <property type="protein sequence ID" value="ACL66148.1"/>
    <property type="molecule type" value="Genomic_DNA"/>
</dbReference>
<dbReference type="PANTHER" id="PTHR30574">
    <property type="entry name" value="INNER MEMBRANE PROTEIN YEDE"/>
    <property type="match status" value="1"/>
</dbReference>
<proteinExistence type="inferred from homology"/>
<name>B8JE83_ANAD2</name>
<evidence type="ECO:0000256" key="2">
    <source>
        <dbReference type="ARBA" id="ARBA00022448"/>
    </source>
</evidence>
<dbReference type="PANTHER" id="PTHR30574:SF1">
    <property type="entry name" value="SULPHUR TRANSPORT DOMAIN-CONTAINING PROTEIN"/>
    <property type="match status" value="1"/>
</dbReference>
<dbReference type="GO" id="GO:0005886">
    <property type="term" value="C:plasma membrane"/>
    <property type="evidence" value="ECO:0007669"/>
    <property type="project" value="UniProtKB-SubCell"/>
</dbReference>
<evidence type="ECO:0000313" key="10">
    <source>
        <dbReference type="EMBL" id="ACL66148.1"/>
    </source>
</evidence>
<gene>
    <name evidence="10" type="ordered locus">A2cp1_2811</name>
</gene>
<evidence type="ECO:0000313" key="11">
    <source>
        <dbReference type="Proteomes" id="UP000007089"/>
    </source>
</evidence>
<keyword evidence="6 9" id="KW-1133">Transmembrane helix</keyword>
<keyword evidence="2" id="KW-0813">Transport</keyword>
<dbReference type="KEGG" id="acp:A2cp1_2811"/>
<keyword evidence="4" id="KW-0997">Cell inner membrane</keyword>
<evidence type="ECO:0000256" key="7">
    <source>
        <dbReference type="ARBA" id="ARBA00023136"/>
    </source>
</evidence>
<keyword evidence="11" id="KW-1185">Reference proteome</keyword>
<evidence type="ECO:0000256" key="3">
    <source>
        <dbReference type="ARBA" id="ARBA00022475"/>
    </source>
</evidence>
<evidence type="ECO:0000256" key="8">
    <source>
        <dbReference type="ARBA" id="ARBA00035655"/>
    </source>
</evidence>
<keyword evidence="7 9" id="KW-0472">Membrane</keyword>
<dbReference type="HOGENOM" id="CLU_041737_1_2_7"/>
<organism evidence="10 11">
    <name type="scientific">Anaeromyxobacter dehalogenans (strain ATCC BAA-258 / DSM 21875 / 2CP-1)</name>
    <dbReference type="NCBI Taxonomy" id="455488"/>
    <lineage>
        <taxon>Bacteria</taxon>
        <taxon>Pseudomonadati</taxon>
        <taxon>Myxococcota</taxon>
        <taxon>Myxococcia</taxon>
        <taxon>Myxococcales</taxon>
        <taxon>Cystobacterineae</taxon>
        <taxon>Anaeromyxobacteraceae</taxon>
        <taxon>Anaeromyxobacter</taxon>
    </lineage>
</organism>
<keyword evidence="3" id="KW-1003">Cell membrane</keyword>
<dbReference type="Proteomes" id="UP000007089">
    <property type="component" value="Chromosome"/>
</dbReference>
<comment type="similarity">
    <text evidence="8">Belongs to the TsuA/YedE (TC 9.B.102) family.</text>
</comment>
<feature type="transmembrane region" description="Helical" evidence="9">
    <location>
        <begin position="112"/>
        <end position="129"/>
    </location>
</feature>
<dbReference type="Pfam" id="PF04143">
    <property type="entry name" value="Sulf_transp"/>
    <property type="match status" value="1"/>
</dbReference>